<dbReference type="RefSeq" id="WP_103681854.1">
    <property type="nucleotide sequence ID" value="NZ_JBQPLU010000018.1"/>
</dbReference>
<evidence type="ECO:0000256" key="3">
    <source>
        <dbReference type="ARBA" id="ARBA00022729"/>
    </source>
</evidence>
<dbReference type="PANTHER" id="PTHR33420:SF3">
    <property type="entry name" value="FIMBRIAL SUBUNIT ELFA"/>
    <property type="match status" value="1"/>
</dbReference>
<dbReference type="GO" id="GO:0009289">
    <property type="term" value="C:pilus"/>
    <property type="evidence" value="ECO:0007669"/>
    <property type="project" value="UniProtKB-SubCell"/>
</dbReference>
<dbReference type="EMBL" id="PQGI01000006">
    <property type="protein sequence ID" value="POP17319.1"/>
    <property type="molecule type" value="Genomic_DNA"/>
</dbReference>
<dbReference type="AlphaFoldDB" id="A0AAP8TX15"/>
<gene>
    <name evidence="7" type="ORF">C3R40_001570</name>
    <name evidence="8" type="ORF">C3R40_07580</name>
</gene>
<evidence type="ECO:0000313" key="9">
    <source>
        <dbReference type="Proteomes" id="UP000237365"/>
    </source>
</evidence>
<dbReference type="InterPro" id="IPR000259">
    <property type="entry name" value="Adhesion_dom_fimbrial"/>
</dbReference>
<evidence type="ECO:0000313" key="8">
    <source>
        <dbReference type="EMBL" id="POP17319.1"/>
    </source>
</evidence>
<feature type="chain" id="PRO_5042971071" evidence="5">
    <location>
        <begin position="25"/>
        <end position="178"/>
    </location>
</feature>
<dbReference type="Gene3D" id="2.60.40.1090">
    <property type="entry name" value="Fimbrial-type adhesion domain"/>
    <property type="match status" value="1"/>
</dbReference>
<organism evidence="8">
    <name type="scientific">Serratia marcescens</name>
    <dbReference type="NCBI Taxonomy" id="615"/>
    <lineage>
        <taxon>Bacteria</taxon>
        <taxon>Pseudomonadati</taxon>
        <taxon>Pseudomonadota</taxon>
        <taxon>Gammaproteobacteria</taxon>
        <taxon>Enterobacterales</taxon>
        <taxon>Yersiniaceae</taxon>
        <taxon>Serratia</taxon>
    </lineage>
</organism>
<keyword evidence="3 5" id="KW-0732">Signal</keyword>
<name>A0AAP8TX15_SERMA</name>
<evidence type="ECO:0000313" key="7">
    <source>
        <dbReference type="EMBL" id="MEX3185307.1"/>
    </source>
</evidence>
<evidence type="ECO:0000256" key="2">
    <source>
        <dbReference type="ARBA" id="ARBA00006671"/>
    </source>
</evidence>
<dbReference type="EMBL" id="PQGI02000001">
    <property type="protein sequence ID" value="MEX3185307.1"/>
    <property type="molecule type" value="Genomic_DNA"/>
</dbReference>
<dbReference type="InterPro" id="IPR050263">
    <property type="entry name" value="Bact_Fimbrial_Adh_Pro"/>
</dbReference>
<evidence type="ECO:0000259" key="6">
    <source>
        <dbReference type="Pfam" id="PF00419"/>
    </source>
</evidence>
<reference evidence="7 9" key="3">
    <citation type="submission" date="2024-07" db="EMBL/GenBank/DDBJ databases">
        <authorList>
            <person name="Raymann K."/>
        </authorList>
    </citation>
    <scope>NUCLEOTIDE SEQUENCE [LARGE SCALE GENOMIC DNA]</scope>
    <source>
        <strain evidence="7 9">KZ19</strain>
    </source>
</reference>
<evidence type="ECO:0000256" key="1">
    <source>
        <dbReference type="ARBA" id="ARBA00004561"/>
    </source>
</evidence>
<protein>
    <submittedName>
        <fullName evidence="7">Fimbrial protein</fullName>
    </submittedName>
    <submittedName>
        <fullName evidence="8">Pilin</fullName>
    </submittedName>
</protein>
<reference evidence="8" key="1">
    <citation type="submission" date="2018-01" db="EMBL/GenBank/DDBJ databases">
        <title>The opportunistic pathogen Serratia marcescens is an overlooked threat to honeybees.</title>
        <authorList>
            <person name="Raymann K."/>
            <person name="Shaffer Z."/>
            <person name="Coon K."/>
            <person name="Salisbury S."/>
            <person name="Moran N.A."/>
        </authorList>
    </citation>
    <scope>NUCLEOTIDE SEQUENCE [LARGE SCALE GENOMIC DNA]</scope>
    <source>
        <strain evidence="8">KZ19</strain>
    </source>
</reference>
<feature type="signal peptide" evidence="5">
    <location>
        <begin position="1"/>
        <end position="24"/>
    </location>
</feature>
<sequence>MRIKNTALIVFSCLFSLVAMSAQASQSVQGWGRVNMQGSIIDTACAIAVESREQTVDMGITPLADIARDGQGNSRAFSIELVNCVLARPGRDDWKQFQVTFDGDAEGALFGVRGEASGVALQITDEHGNVAIPGQPLPLTDIVPGDRQLNYALKLMANRHALKSGDYFSAIRFKLDYF</sequence>
<dbReference type="PANTHER" id="PTHR33420">
    <property type="entry name" value="FIMBRIAL SUBUNIT ELFA-RELATED"/>
    <property type="match status" value="1"/>
</dbReference>
<proteinExistence type="inferred from homology"/>
<dbReference type="Pfam" id="PF00419">
    <property type="entry name" value="Fimbrial"/>
    <property type="match status" value="1"/>
</dbReference>
<feature type="domain" description="Fimbrial-type adhesion" evidence="6">
    <location>
        <begin position="35"/>
        <end position="137"/>
    </location>
</feature>
<comment type="caution">
    <text evidence="8">The sequence shown here is derived from an EMBL/GenBank/DDBJ whole genome shotgun (WGS) entry which is preliminary data.</text>
</comment>
<keyword evidence="4" id="KW-0281">Fimbrium</keyword>
<dbReference type="Proteomes" id="UP000237365">
    <property type="component" value="Unassembled WGS sequence"/>
</dbReference>
<dbReference type="InterPro" id="IPR036937">
    <property type="entry name" value="Adhesion_dom_fimbrial_sf"/>
</dbReference>
<evidence type="ECO:0000256" key="5">
    <source>
        <dbReference type="SAM" id="SignalP"/>
    </source>
</evidence>
<reference evidence="7 9" key="2">
    <citation type="submission" date="2024-07" db="EMBL/GenBank/DDBJ databases">
        <title>Making a pathogen? Evaluating the impact of protist predation on the evolution of virulence in Serratia marcescens.</title>
        <authorList>
            <person name="Hopkins H."/>
            <person name="Lopezguerra C."/>
            <person name="Lau M.-J."/>
        </authorList>
    </citation>
    <scope>NUCLEOTIDE SEQUENCE [LARGE SCALE GENOMIC DNA]</scope>
    <source>
        <strain evidence="7 9">KZ19</strain>
    </source>
</reference>
<dbReference type="InterPro" id="IPR008966">
    <property type="entry name" value="Adhesion_dom_sf"/>
</dbReference>
<dbReference type="GO" id="GO:0043709">
    <property type="term" value="P:cell adhesion involved in single-species biofilm formation"/>
    <property type="evidence" value="ECO:0007669"/>
    <property type="project" value="TreeGrafter"/>
</dbReference>
<accession>A0AAP8TX15</accession>
<comment type="similarity">
    <text evidence="2">Belongs to the fimbrial protein family.</text>
</comment>
<evidence type="ECO:0000256" key="4">
    <source>
        <dbReference type="ARBA" id="ARBA00023263"/>
    </source>
</evidence>
<dbReference type="SUPFAM" id="SSF49401">
    <property type="entry name" value="Bacterial adhesins"/>
    <property type="match status" value="1"/>
</dbReference>
<comment type="subcellular location">
    <subcellularLocation>
        <location evidence="1">Fimbrium</location>
    </subcellularLocation>
</comment>